<dbReference type="PANTHER" id="PTHR30589:SF0">
    <property type="entry name" value="PHOSPHATIDYLGLYCEROL--PROLIPOPROTEIN DIACYLGLYCERYL TRANSFERASE"/>
    <property type="match status" value="1"/>
</dbReference>
<evidence type="ECO:0000256" key="2">
    <source>
        <dbReference type="ARBA" id="ARBA00022475"/>
    </source>
</evidence>
<dbReference type="PROSITE" id="PS01311">
    <property type="entry name" value="LGT"/>
    <property type="match status" value="1"/>
</dbReference>
<feature type="transmembrane region" description="Helical" evidence="7">
    <location>
        <begin position="212"/>
        <end position="230"/>
    </location>
</feature>
<evidence type="ECO:0000256" key="4">
    <source>
        <dbReference type="ARBA" id="ARBA00022692"/>
    </source>
</evidence>
<keyword evidence="4 7" id="KW-0812">Transmembrane</keyword>
<comment type="catalytic activity">
    <reaction evidence="7">
        <text>L-cysteinyl-[prolipoprotein] + a 1,2-diacyl-sn-glycero-3-phospho-(1'-sn-glycerol) = an S-1,2-diacyl-sn-glyceryl-L-cysteinyl-[prolipoprotein] + sn-glycerol 1-phosphate + H(+)</text>
        <dbReference type="Rhea" id="RHEA:56712"/>
        <dbReference type="Rhea" id="RHEA-COMP:14679"/>
        <dbReference type="Rhea" id="RHEA-COMP:14680"/>
        <dbReference type="ChEBI" id="CHEBI:15378"/>
        <dbReference type="ChEBI" id="CHEBI:29950"/>
        <dbReference type="ChEBI" id="CHEBI:57685"/>
        <dbReference type="ChEBI" id="CHEBI:64716"/>
        <dbReference type="ChEBI" id="CHEBI:140658"/>
        <dbReference type="EC" id="2.5.1.145"/>
    </reaction>
</comment>
<dbReference type="GO" id="GO:0042158">
    <property type="term" value="P:lipoprotein biosynthetic process"/>
    <property type="evidence" value="ECO:0007669"/>
    <property type="project" value="UniProtKB-UniRule"/>
</dbReference>
<evidence type="ECO:0000313" key="9">
    <source>
        <dbReference type="EMBL" id="TDT32984.1"/>
    </source>
</evidence>
<accession>A0A4R7J6V2</accession>
<feature type="transmembrane region" description="Helical" evidence="7">
    <location>
        <begin position="27"/>
        <end position="46"/>
    </location>
</feature>
<comment type="pathway">
    <text evidence="7">Protein modification; lipoprotein biosynthesis (diacylglyceryl transfer).</text>
</comment>
<feature type="transmembrane region" description="Helical" evidence="7">
    <location>
        <begin position="58"/>
        <end position="77"/>
    </location>
</feature>
<keyword evidence="3 7" id="KW-0808">Transferase</keyword>
<comment type="function">
    <text evidence="7">Catalyzes the transfer of the diacylglyceryl group from phosphatidylglycerol to the sulfhydryl group of the N-terminal cysteine of a prolipoprotein, the first step in the formation of mature lipoproteins.</text>
</comment>
<organism evidence="9 10">
    <name type="scientific">Naumannella halotolerans</name>
    <dbReference type="NCBI Taxonomy" id="993414"/>
    <lineage>
        <taxon>Bacteria</taxon>
        <taxon>Bacillati</taxon>
        <taxon>Actinomycetota</taxon>
        <taxon>Actinomycetes</taxon>
        <taxon>Propionibacteriales</taxon>
        <taxon>Propionibacteriaceae</taxon>
        <taxon>Naumannella</taxon>
    </lineage>
</organism>
<name>A0A4R7J6V2_9ACTN</name>
<keyword evidence="5 7" id="KW-1133">Transmembrane helix</keyword>
<keyword evidence="6 7" id="KW-0472">Membrane</keyword>
<sequence length="321" mass="35805">MIDHVLPVLFIPSPPWREWLLFGRLPIRAYALCIIAGVIIGTIVATRRWIARGGSRDAVETVALVSVPFGIVGARLYHVITDYQLYFGPGRTWYRAFFVWDGGLGIWGGVALGAFGGYLVARRRRIRFWALADALAPGVAIAQAVGRLGNWFNQELFGRPSTLPWALEIDPQYRPVGYEQYATFHPTFLYELIWDLAGGIAVIALDRRFRLGHGKAFMLYVMLYTAGRAWVEHLRIDPAHHLGPFRLNDYVSVIVFLAALSCFLWLIRNKPGREEIVEGDQVHDAGQPSNPPRDQPASTIQRPTSEGQHSGSAGSRDGGRA</sequence>
<evidence type="ECO:0000313" key="10">
    <source>
        <dbReference type="Proteomes" id="UP000295371"/>
    </source>
</evidence>
<feature type="transmembrane region" description="Helical" evidence="7">
    <location>
        <begin position="250"/>
        <end position="267"/>
    </location>
</feature>
<feature type="transmembrane region" description="Helical" evidence="7">
    <location>
        <begin position="97"/>
        <end position="121"/>
    </location>
</feature>
<evidence type="ECO:0000256" key="7">
    <source>
        <dbReference type="HAMAP-Rule" id="MF_01147"/>
    </source>
</evidence>
<protein>
    <recommendedName>
        <fullName evidence="7">Phosphatidylglycerol--prolipoprotein diacylglyceryl transferase</fullName>
        <ecNumber evidence="7">2.5.1.145</ecNumber>
    </recommendedName>
</protein>
<evidence type="ECO:0000256" key="8">
    <source>
        <dbReference type="SAM" id="MobiDB-lite"/>
    </source>
</evidence>
<keyword evidence="10" id="KW-1185">Reference proteome</keyword>
<feature type="binding site" evidence="7">
    <location>
        <position position="147"/>
    </location>
    <ligand>
        <name>a 1,2-diacyl-sn-glycero-3-phospho-(1'-sn-glycerol)</name>
        <dbReference type="ChEBI" id="CHEBI:64716"/>
    </ligand>
</feature>
<dbReference type="HAMAP" id="MF_01147">
    <property type="entry name" value="Lgt"/>
    <property type="match status" value="1"/>
</dbReference>
<evidence type="ECO:0000256" key="3">
    <source>
        <dbReference type="ARBA" id="ARBA00022679"/>
    </source>
</evidence>
<comment type="subcellular location">
    <subcellularLocation>
        <location evidence="7">Cell membrane</location>
        <topology evidence="7">Multi-pass membrane protein</topology>
    </subcellularLocation>
</comment>
<comment type="caution">
    <text evidence="9">The sequence shown here is derived from an EMBL/GenBank/DDBJ whole genome shotgun (WGS) entry which is preliminary data.</text>
</comment>
<dbReference type="AlphaFoldDB" id="A0A4R7J6V2"/>
<dbReference type="Pfam" id="PF01790">
    <property type="entry name" value="LGT"/>
    <property type="match status" value="1"/>
</dbReference>
<feature type="compositionally biased region" description="Polar residues" evidence="8">
    <location>
        <begin position="296"/>
        <end position="309"/>
    </location>
</feature>
<keyword evidence="9" id="KW-0449">Lipoprotein</keyword>
<dbReference type="NCBIfam" id="TIGR00544">
    <property type="entry name" value="lgt"/>
    <property type="match status" value="1"/>
</dbReference>
<evidence type="ECO:0000256" key="1">
    <source>
        <dbReference type="ARBA" id="ARBA00007150"/>
    </source>
</evidence>
<dbReference type="GO" id="GO:0005886">
    <property type="term" value="C:plasma membrane"/>
    <property type="evidence" value="ECO:0007669"/>
    <property type="project" value="UniProtKB-SubCell"/>
</dbReference>
<evidence type="ECO:0000256" key="5">
    <source>
        <dbReference type="ARBA" id="ARBA00022989"/>
    </source>
</evidence>
<feature type="region of interest" description="Disordered" evidence="8">
    <location>
        <begin position="277"/>
        <end position="321"/>
    </location>
</feature>
<dbReference type="Proteomes" id="UP000295371">
    <property type="component" value="Unassembled WGS sequence"/>
</dbReference>
<dbReference type="GO" id="GO:0008961">
    <property type="term" value="F:phosphatidylglycerol-prolipoprotein diacylglyceryl transferase activity"/>
    <property type="evidence" value="ECO:0007669"/>
    <property type="project" value="UniProtKB-UniRule"/>
</dbReference>
<comment type="similarity">
    <text evidence="1 7">Belongs to the Lgt family.</text>
</comment>
<evidence type="ECO:0000256" key="6">
    <source>
        <dbReference type="ARBA" id="ARBA00023136"/>
    </source>
</evidence>
<dbReference type="InterPro" id="IPR001640">
    <property type="entry name" value="Lgt"/>
</dbReference>
<reference evidence="9 10" key="1">
    <citation type="submission" date="2019-03" db="EMBL/GenBank/DDBJ databases">
        <title>Genomic Encyclopedia of Archaeal and Bacterial Type Strains, Phase II (KMG-II): from individual species to whole genera.</title>
        <authorList>
            <person name="Goeker M."/>
        </authorList>
    </citation>
    <scope>NUCLEOTIDE SEQUENCE [LARGE SCALE GENOMIC DNA]</scope>
    <source>
        <strain evidence="9 10">DSM 24323</strain>
    </source>
</reference>
<dbReference type="EC" id="2.5.1.145" evidence="7"/>
<proteinExistence type="inferred from homology"/>
<dbReference type="UniPathway" id="UPA00664"/>
<dbReference type="EMBL" id="SOAW01000001">
    <property type="protein sequence ID" value="TDT32984.1"/>
    <property type="molecule type" value="Genomic_DNA"/>
</dbReference>
<keyword evidence="2 7" id="KW-1003">Cell membrane</keyword>
<dbReference type="PANTHER" id="PTHR30589">
    <property type="entry name" value="PROLIPOPROTEIN DIACYLGLYCERYL TRANSFERASE"/>
    <property type="match status" value="1"/>
</dbReference>
<gene>
    <name evidence="7" type="primary">lgt</name>
    <name evidence="9" type="ORF">CLV29_0575</name>
</gene>